<dbReference type="InterPro" id="IPR036770">
    <property type="entry name" value="Ankyrin_rpt-contain_sf"/>
</dbReference>
<evidence type="ECO:0000256" key="1">
    <source>
        <dbReference type="PROSITE-ProRule" id="PRU00023"/>
    </source>
</evidence>
<dbReference type="PROSITE" id="PS50088">
    <property type="entry name" value="ANK_REPEAT"/>
    <property type="match status" value="1"/>
</dbReference>
<gene>
    <name evidence="2" type="ORF">CP967_04885</name>
</gene>
<accession>A0A5J6F6U5</accession>
<evidence type="ECO:0000313" key="2">
    <source>
        <dbReference type="EMBL" id="QEU71374.1"/>
    </source>
</evidence>
<feature type="repeat" description="ANK" evidence="1">
    <location>
        <begin position="502"/>
        <end position="535"/>
    </location>
</feature>
<dbReference type="EMBL" id="CP023702">
    <property type="protein sequence ID" value="QEU71374.1"/>
    <property type="molecule type" value="Genomic_DNA"/>
</dbReference>
<name>A0A5J6F6U5_9ACTN</name>
<protein>
    <submittedName>
        <fullName evidence="2">Ankyrin repeat domain-containing protein</fullName>
    </submittedName>
</protein>
<dbReference type="AlphaFoldDB" id="A0A5J6F6U5"/>
<dbReference type="KEGG" id="snk:CP967_04885"/>
<dbReference type="SUPFAM" id="SSF48403">
    <property type="entry name" value="Ankyrin repeat"/>
    <property type="match status" value="1"/>
</dbReference>
<dbReference type="OrthoDB" id="3276909at2"/>
<organism evidence="2 3">
    <name type="scientific">Streptomyces nitrosporeus</name>
    <dbReference type="NCBI Taxonomy" id="28894"/>
    <lineage>
        <taxon>Bacteria</taxon>
        <taxon>Bacillati</taxon>
        <taxon>Actinomycetota</taxon>
        <taxon>Actinomycetes</taxon>
        <taxon>Kitasatosporales</taxon>
        <taxon>Streptomycetaceae</taxon>
        <taxon>Streptomyces</taxon>
    </lineage>
</organism>
<dbReference type="PROSITE" id="PS50297">
    <property type="entry name" value="ANK_REP_REGION"/>
    <property type="match status" value="1"/>
</dbReference>
<sequence length="586" mass="63425">MNPLRGDGNLTPEERANLLRVRRYAVPRWMIERATGRRLAGDWRGALAAARVRVAFDPAEVAGAYGAAVAGALTADLHHLVPDLVRWHLPRVMGGRSTIATGRTVVLAGYGDGPGAGLPRSPYLYVVTPAMQDGPQRLVLCFGPVAGSTPSGTLPASADDWRPLRHLWDARCTAGLRAAATGGAAGRIPFLDDAGAPYSHRDPGAPTDDAAARSERVTLLFQDTGTAEAFAEAGVEWDPEPPVTKRRWQSVDPGSVIRHLAPDIPRLEWSVRRWTAVTGTDRFRIGAHWSAHVLLELTDHANGGRLRVRTVAKEAAEGLPCLPGPAWQPLPDLRLLRAGALPARWLHPLVAGALFPRLEGPFGAPGPTPPAPVRVRCRGEWHEVVLRDGVLRSPHSEEERQREAAMRAFGGAVAGCFAAEHALTSGTGRPPKALRAQRRELFLRAQHGDTPGVLEMLDTGMDVRVRGGGRRGLLHLLPLLDHEVLLPRLLAAGLDLEARDHRHRTPLAAAVGEGGSPALVRALLGAGARIDVVDQSDHSLDQLIRAYRRSDLGFLRERVEREHPGIGADWFEEWHDADDDEGHGTQ</sequence>
<proteinExistence type="predicted"/>
<reference evidence="2 3" key="1">
    <citation type="submission" date="2017-09" db="EMBL/GenBank/DDBJ databases">
        <authorList>
            <person name="Lee N."/>
            <person name="Cho B.-K."/>
        </authorList>
    </citation>
    <scope>NUCLEOTIDE SEQUENCE [LARGE SCALE GENOMIC DNA]</scope>
    <source>
        <strain evidence="2 3">ATCC 12769</strain>
    </source>
</reference>
<dbReference type="InterPro" id="IPR002110">
    <property type="entry name" value="Ankyrin_rpt"/>
</dbReference>
<keyword evidence="1" id="KW-0040">ANK repeat</keyword>
<evidence type="ECO:0000313" key="3">
    <source>
        <dbReference type="Proteomes" id="UP000326178"/>
    </source>
</evidence>
<dbReference type="Gene3D" id="1.25.40.20">
    <property type="entry name" value="Ankyrin repeat-containing domain"/>
    <property type="match status" value="1"/>
</dbReference>
<dbReference type="RefSeq" id="WP_150486737.1">
    <property type="nucleotide sequence ID" value="NZ_BMUV01000007.1"/>
</dbReference>
<dbReference type="Proteomes" id="UP000326178">
    <property type="component" value="Chromosome"/>
</dbReference>
<keyword evidence="3" id="KW-1185">Reference proteome</keyword>